<dbReference type="GO" id="GO:0035251">
    <property type="term" value="F:UDP-glucosyltransferase activity"/>
    <property type="evidence" value="ECO:0007669"/>
    <property type="project" value="InterPro"/>
</dbReference>
<dbReference type="AlphaFoldDB" id="A0A8H6SUJ6"/>
<keyword evidence="3" id="KW-1185">Reference proteome</keyword>
<dbReference type="Pfam" id="PF00201">
    <property type="entry name" value="UDPGT"/>
    <property type="match status" value="1"/>
</dbReference>
<dbReference type="PANTHER" id="PTHR48049">
    <property type="entry name" value="GLYCOSYLTRANSFERASE"/>
    <property type="match status" value="1"/>
</dbReference>
<comment type="caution">
    <text evidence="2">The sequence shown here is derived from an EMBL/GenBank/DDBJ whole genome shotgun (WGS) entry which is preliminary data.</text>
</comment>
<dbReference type="SUPFAM" id="SSF53756">
    <property type="entry name" value="UDP-Glycosyltransferase/glycogen phosphorylase"/>
    <property type="match status" value="1"/>
</dbReference>
<dbReference type="EMBL" id="JACAZE010000010">
    <property type="protein sequence ID" value="KAF7305528.1"/>
    <property type="molecule type" value="Genomic_DNA"/>
</dbReference>
<sequence length="516" mass="57447">MDTHHIATLLPPLWGHVVGYLHLVVQLLKEDPSLVMTIVQHNFMVDQMKKELSACEYDSSRLRIIGVGRKEFVASDPPTLQLIRGWSDVVPILARGSPWPKPHTIVYDFTVGGHVFKPTKKLIPNTKSLIWFCMNAAPLHTILSEFDSAAIIDQILADEVLRAGRTRKQIELEFFQCMNGKDKLIGEIVSTLGCPDIFDYERLSWAAGPPGPLNRPLLVSGHLLAKGADGYITNSSASVEPVAVPFLRRVYNSRGQTLFAVGQQTHERYFQKGAAFREPITNKTIVKFLDDAYARLGKNSVMYISFGSLFFPTANPKHVEAFVETLIASDFPFIFALPRLGNNMKGGLSKAFIERINATRKGLICAFWLEQRPILQHEATGWFLTHGGINSITEAVLLGIPMLMWPNGTDQPVNAIYFSSGPHPIAIELLQVRTGAQLLGPSLRFGESVKITGTIEDAITEFQTVFRDIRGPKGERLRANTHRVAASMRAGRKTDALVDVRRLAQFGRPLEDMARL</sequence>
<dbReference type="OrthoDB" id="5835829at2759"/>
<proteinExistence type="predicted"/>
<evidence type="ECO:0000313" key="3">
    <source>
        <dbReference type="Proteomes" id="UP000613580"/>
    </source>
</evidence>
<evidence type="ECO:0000313" key="2">
    <source>
        <dbReference type="EMBL" id="KAF7305528.1"/>
    </source>
</evidence>
<reference evidence="2" key="1">
    <citation type="submission" date="2020-05" db="EMBL/GenBank/DDBJ databases">
        <title>Mycena genomes resolve the evolution of fungal bioluminescence.</title>
        <authorList>
            <person name="Tsai I.J."/>
        </authorList>
    </citation>
    <scope>NUCLEOTIDE SEQUENCE</scope>
    <source>
        <strain evidence="2">110903Hualien_Pintung</strain>
    </source>
</reference>
<name>A0A8H6SUJ6_MYCCL</name>
<keyword evidence="1 2" id="KW-0808">Transferase</keyword>
<gene>
    <name evidence="2" type="ORF">HMN09_00805700</name>
</gene>
<organism evidence="2 3">
    <name type="scientific">Mycena chlorophos</name>
    <name type="common">Agaric fungus</name>
    <name type="synonym">Agaricus chlorophos</name>
    <dbReference type="NCBI Taxonomy" id="658473"/>
    <lineage>
        <taxon>Eukaryota</taxon>
        <taxon>Fungi</taxon>
        <taxon>Dikarya</taxon>
        <taxon>Basidiomycota</taxon>
        <taxon>Agaricomycotina</taxon>
        <taxon>Agaricomycetes</taxon>
        <taxon>Agaricomycetidae</taxon>
        <taxon>Agaricales</taxon>
        <taxon>Marasmiineae</taxon>
        <taxon>Mycenaceae</taxon>
        <taxon>Mycena</taxon>
    </lineage>
</organism>
<evidence type="ECO:0000256" key="1">
    <source>
        <dbReference type="ARBA" id="ARBA00022679"/>
    </source>
</evidence>
<dbReference type="Proteomes" id="UP000613580">
    <property type="component" value="Unassembled WGS sequence"/>
</dbReference>
<dbReference type="Gene3D" id="3.40.50.2000">
    <property type="entry name" value="Glycogen Phosphorylase B"/>
    <property type="match status" value="2"/>
</dbReference>
<dbReference type="PANTHER" id="PTHR48049:SF132">
    <property type="entry name" value="GLYCOSYLTRANSFERASE"/>
    <property type="match status" value="1"/>
</dbReference>
<protein>
    <submittedName>
        <fullName evidence="2">Indole-3-acetate beta-glucosyltransferase</fullName>
    </submittedName>
</protein>
<accession>A0A8H6SUJ6</accession>
<dbReference type="InterPro" id="IPR002213">
    <property type="entry name" value="UDP_glucos_trans"/>
</dbReference>
<dbReference type="InterPro" id="IPR050481">
    <property type="entry name" value="UDP-glycosyltransf_plant"/>
</dbReference>